<dbReference type="AlphaFoldDB" id="A0AAV9HYE1"/>
<keyword evidence="3" id="KW-1185">Reference proteome</keyword>
<gene>
    <name evidence="2" type="ORF">QBC42DRAFT_220398</name>
</gene>
<reference evidence="2" key="2">
    <citation type="submission" date="2023-06" db="EMBL/GenBank/DDBJ databases">
        <authorList>
            <consortium name="Lawrence Berkeley National Laboratory"/>
            <person name="Mondo S.J."/>
            <person name="Hensen N."/>
            <person name="Bonometti L."/>
            <person name="Westerberg I."/>
            <person name="Brannstrom I.O."/>
            <person name="Guillou S."/>
            <person name="Cros-Aarteil S."/>
            <person name="Calhoun S."/>
            <person name="Haridas S."/>
            <person name="Kuo A."/>
            <person name="Pangilinan J."/>
            <person name="Riley R."/>
            <person name="Labutti K."/>
            <person name="Andreopoulos B."/>
            <person name="Lipzen A."/>
            <person name="Chen C."/>
            <person name="Yanf M."/>
            <person name="Daum C."/>
            <person name="Ng V."/>
            <person name="Clum A."/>
            <person name="Steindorff A."/>
            <person name="Ohm R."/>
            <person name="Martin F."/>
            <person name="Silar P."/>
            <person name="Natvig D."/>
            <person name="Lalanne C."/>
            <person name="Gautier V."/>
            <person name="Ament-Velasquez S.L."/>
            <person name="Kruys A."/>
            <person name="Hutchinson M.I."/>
            <person name="Powell A.J."/>
            <person name="Barry K."/>
            <person name="Miller A.N."/>
            <person name="Grigoriev I.V."/>
            <person name="Debuchy R."/>
            <person name="Gladieux P."/>
            <person name="Thoren M.H."/>
            <person name="Johannesson H."/>
        </authorList>
    </citation>
    <scope>NUCLEOTIDE SEQUENCE</scope>
    <source>
        <strain evidence="2">PSN324</strain>
    </source>
</reference>
<dbReference type="Gene3D" id="3.50.50.60">
    <property type="entry name" value="FAD/NAD(P)-binding domain"/>
    <property type="match status" value="1"/>
</dbReference>
<feature type="domain" description="Amine oxidase" evidence="1">
    <location>
        <begin position="126"/>
        <end position="638"/>
    </location>
</feature>
<dbReference type="Gene3D" id="3.90.660.10">
    <property type="match status" value="1"/>
</dbReference>
<dbReference type="InterPro" id="IPR050281">
    <property type="entry name" value="Flavin_monoamine_oxidase"/>
</dbReference>
<sequence length="710" mass="80259">MGSIEITPGAPEVPLDIRHLYANFNIEQELQQVIDDLNKLLPPGRGVNQPFEPGRLPDLSNDHGNLRKLRNISDMQCADRDTKESGGPCGEHRVAIVGAGTSGLFLAMMIDYLNEKVPNFQLGYDIFEAADSSRVGGRLFTYNFPAGSDDSKDKEPGKLDYFDVGGMRFPQNPVMERVFELFDWLGMPRVEDLQKDTPKGSLIPYSMTNKTAKDEQNEPFRFNDITKWGKFTDIAASAEGCDAFGFNQNKRDAQIPQAILKEPGSTVDYAVRKVRDCLKKDAERNTQEGWNLLMHYDNYTTREWLGAEQPLAECDPDSDARCPPFNWATINYLETMNGGTNWYDQSFSETVLESLDFNYADSWKRKEKDEYPWWCVMGGAQQLPIRMEERLKSKPRYNAPVSAIRAVSGRQYKMEIDLKTGERSLPYSGVFNTTTLGCLRRIDTTKCDIPNGTKMAMRSLAYGQSCKVGIKFSRSWWKFDLPEERRIKSGGLGHSDMHIRTLVYPSYNILVDEGEPAVLLVSYTWQQDAERIGALISRKSPANEKDLKELLLLELARLHSDTPEEEKRLYGIIKETYRDHYSYDWSQDANAAGAFAFFRPRQFSTLWPKIIQPSGNLVLTGEAASPHHAWVVGALESAVVGLYSWLYCRVQDVPGAAEALKLIQGEGEVDPVTGKRVPFFGLPSYISQQHAKCMGLVAKIRLEMKEEGLL</sequence>
<dbReference type="EMBL" id="MU864946">
    <property type="protein sequence ID" value="KAK4464694.1"/>
    <property type="molecule type" value="Genomic_DNA"/>
</dbReference>
<evidence type="ECO:0000259" key="1">
    <source>
        <dbReference type="Pfam" id="PF01593"/>
    </source>
</evidence>
<dbReference type="Proteomes" id="UP001321749">
    <property type="component" value="Unassembled WGS sequence"/>
</dbReference>
<dbReference type="SUPFAM" id="SSF51905">
    <property type="entry name" value="FAD/NAD(P)-binding domain"/>
    <property type="match status" value="1"/>
</dbReference>
<dbReference type="Gene3D" id="1.10.10.1620">
    <property type="match status" value="1"/>
</dbReference>
<dbReference type="InterPro" id="IPR002937">
    <property type="entry name" value="Amino_oxidase"/>
</dbReference>
<dbReference type="Pfam" id="PF01593">
    <property type="entry name" value="Amino_oxidase"/>
    <property type="match status" value="1"/>
</dbReference>
<organism evidence="2 3">
    <name type="scientific">Cladorrhinum samala</name>
    <dbReference type="NCBI Taxonomy" id="585594"/>
    <lineage>
        <taxon>Eukaryota</taxon>
        <taxon>Fungi</taxon>
        <taxon>Dikarya</taxon>
        <taxon>Ascomycota</taxon>
        <taxon>Pezizomycotina</taxon>
        <taxon>Sordariomycetes</taxon>
        <taxon>Sordariomycetidae</taxon>
        <taxon>Sordariales</taxon>
        <taxon>Podosporaceae</taxon>
        <taxon>Cladorrhinum</taxon>
    </lineage>
</organism>
<evidence type="ECO:0000313" key="3">
    <source>
        <dbReference type="Proteomes" id="UP001321749"/>
    </source>
</evidence>
<comment type="caution">
    <text evidence="2">The sequence shown here is derived from an EMBL/GenBank/DDBJ whole genome shotgun (WGS) entry which is preliminary data.</text>
</comment>
<proteinExistence type="predicted"/>
<evidence type="ECO:0000313" key="2">
    <source>
        <dbReference type="EMBL" id="KAK4464694.1"/>
    </source>
</evidence>
<accession>A0AAV9HYE1</accession>
<reference evidence="2" key="1">
    <citation type="journal article" date="2023" name="Mol. Phylogenet. Evol.">
        <title>Genome-scale phylogeny and comparative genomics of the fungal order Sordariales.</title>
        <authorList>
            <person name="Hensen N."/>
            <person name="Bonometti L."/>
            <person name="Westerberg I."/>
            <person name="Brannstrom I.O."/>
            <person name="Guillou S."/>
            <person name="Cros-Aarteil S."/>
            <person name="Calhoun S."/>
            <person name="Haridas S."/>
            <person name="Kuo A."/>
            <person name="Mondo S."/>
            <person name="Pangilinan J."/>
            <person name="Riley R."/>
            <person name="LaButti K."/>
            <person name="Andreopoulos B."/>
            <person name="Lipzen A."/>
            <person name="Chen C."/>
            <person name="Yan M."/>
            <person name="Daum C."/>
            <person name="Ng V."/>
            <person name="Clum A."/>
            <person name="Steindorff A."/>
            <person name="Ohm R.A."/>
            <person name="Martin F."/>
            <person name="Silar P."/>
            <person name="Natvig D.O."/>
            <person name="Lalanne C."/>
            <person name="Gautier V."/>
            <person name="Ament-Velasquez S.L."/>
            <person name="Kruys A."/>
            <person name="Hutchinson M.I."/>
            <person name="Powell A.J."/>
            <person name="Barry K."/>
            <person name="Miller A.N."/>
            <person name="Grigoriev I.V."/>
            <person name="Debuchy R."/>
            <person name="Gladieux P."/>
            <person name="Hiltunen Thoren M."/>
            <person name="Johannesson H."/>
        </authorList>
    </citation>
    <scope>NUCLEOTIDE SEQUENCE</scope>
    <source>
        <strain evidence="2">PSN324</strain>
    </source>
</reference>
<dbReference type="GO" id="GO:0001716">
    <property type="term" value="F:L-amino-acid oxidase activity"/>
    <property type="evidence" value="ECO:0007669"/>
    <property type="project" value="TreeGrafter"/>
</dbReference>
<dbReference type="PANTHER" id="PTHR10742">
    <property type="entry name" value="FLAVIN MONOAMINE OXIDASE"/>
    <property type="match status" value="1"/>
</dbReference>
<dbReference type="SUPFAM" id="SSF54373">
    <property type="entry name" value="FAD-linked reductases, C-terminal domain"/>
    <property type="match status" value="1"/>
</dbReference>
<dbReference type="InterPro" id="IPR036188">
    <property type="entry name" value="FAD/NAD-bd_sf"/>
</dbReference>
<name>A0AAV9HYE1_9PEZI</name>
<protein>
    <recommendedName>
        <fullName evidence="1">Amine oxidase domain-containing protein</fullName>
    </recommendedName>
</protein>
<dbReference type="GO" id="GO:0009063">
    <property type="term" value="P:amino acid catabolic process"/>
    <property type="evidence" value="ECO:0007669"/>
    <property type="project" value="TreeGrafter"/>
</dbReference>
<dbReference type="PANTHER" id="PTHR10742:SF342">
    <property type="entry name" value="AMINE OXIDASE"/>
    <property type="match status" value="1"/>
</dbReference>